<reference evidence="8" key="2">
    <citation type="journal article" date="2024" name="Nature">
        <title>Anoxygenic phototroph of the Chloroflexota uses a type I reaction centre.</title>
        <authorList>
            <person name="Tsuji J.M."/>
            <person name="Shaw N.A."/>
            <person name="Nagashima S."/>
            <person name="Venkiteswaran J.J."/>
            <person name="Schiff S.L."/>
            <person name="Watanabe T."/>
            <person name="Fukui M."/>
            <person name="Hanada S."/>
            <person name="Tank M."/>
            <person name="Neufeld J.D."/>
        </authorList>
    </citation>
    <scope>NUCLEOTIDE SEQUENCE</scope>
    <source>
        <strain evidence="8">L227-S17</strain>
    </source>
</reference>
<evidence type="ECO:0000256" key="5">
    <source>
        <dbReference type="ARBA" id="ARBA00023136"/>
    </source>
</evidence>
<keyword evidence="5 6" id="KW-0472">Membrane</keyword>
<sequence length="329" mass="35942">MLSTRTEQLITPVQASKSGKINRKRLFLRLIGTALLVFFLWRLNLNLGQVAEGLLKANLWLVAISILLIFPIILLKTWRWCLLLKNLNIPLSFGRAYHLYALGLSAGSFTPGQLGDAIKAWHLRDMGHSLGQSLLSVVLDRLFDIIVLLVLTGGSILILGPAFIGEWPTLLLLLVGTGMGLVILGFASLRQRLLSLLKHILGNKIKEGSEKLVFPLSKTSASDLLACLSITILTMFTAIMRTWLLAFAIGMNLSPLEVIAASSLATFAGLIPISVSGIGARDLTLIGILAQMGFARESALVLSTLLLVLNLVNLLVGMAIWFSRPRRFR</sequence>
<organism evidence="7 9">
    <name type="scientific">Candidatus Chlorohelix allophototropha</name>
    <dbReference type="NCBI Taxonomy" id="3003348"/>
    <lineage>
        <taxon>Bacteria</taxon>
        <taxon>Bacillati</taxon>
        <taxon>Chloroflexota</taxon>
        <taxon>Chloroflexia</taxon>
        <taxon>Candidatus Chloroheliales</taxon>
        <taxon>Candidatus Chloroheliaceae</taxon>
        <taxon>Candidatus Chlorohelix</taxon>
    </lineage>
</organism>
<accession>A0A8T7M578</accession>
<keyword evidence="2" id="KW-1003">Cell membrane</keyword>
<dbReference type="Proteomes" id="UP001431572">
    <property type="component" value="Chromosome 2"/>
</dbReference>
<proteinExistence type="predicted"/>
<dbReference type="AlphaFoldDB" id="A0A8T7M578"/>
<evidence type="ECO:0000313" key="9">
    <source>
        <dbReference type="Proteomes" id="UP000521676"/>
    </source>
</evidence>
<dbReference type="PANTHER" id="PTHR40277">
    <property type="entry name" value="BLL5419 PROTEIN"/>
    <property type="match status" value="1"/>
</dbReference>
<dbReference type="Proteomes" id="UP000521676">
    <property type="component" value="Unassembled WGS sequence"/>
</dbReference>
<dbReference type="EMBL" id="CP128400">
    <property type="protein sequence ID" value="WJW69179.1"/>
    <property type="molecule type" value="Genomic_DNA"/>
</dbReference>
<name>A0A8T7M578_9CHLR</name>
<evidence type="ECO:0000256" key="4">
    <source>
        <dbReference type="ARBA" id="ARBA00022989"/>
    </source>
</evidence>
<feature type="transmembrane region" description="Helical" evidence="6">
    <location>
        <begin position="57"/>
        <end position="75"/>
    </location>
</feature>
<dbReference type="EMBL" id="JACATZ010000003">
    <property type="protein sequence ID" value="NWJ47261.1"/>
    <property type="molecule type" value="Genomic_DNA"/>
</dbReference>
<keyword evidence="4 6" id="KW-1133">Transmembrane helix</keyword>
<feature type="transmembrane region" description="Helical" evidence="6">
    <location>
        <begin position="224"/>
        <end position="246"/>
    </location>
</feature>
<evidence type="ECO:0000256" key="1">
    <source>
        <dbReference type="ARBA" id="ARBA00004651"/>
    </source>
</evidence>
<evidence type="ECO:0000313" key="8">
    <source>
        <dbReference type="EMBL" id="WJW69179.1"/>
    </source>
</evidence>
<feature type="transmembrane region" description="Helical" evidence="6">
    <location>
        <begin position="142"/>
        <end position="164"/>
    </location>
</feature>
<protein>
    <submittedName>
        <fullName evidence="7">Flippase-like domain-containing protein</fullName>
    </submittedName>
</protein>
<reference evidence="7 9" key="1">
    <citation type="submission" date="2020-06" db="EMBL/GenBank/DDBJ databases">
        <title>Anoxygenic phototrophic Chloroflexota member uses a Type I reaction center.</title>
        <authorList>
            <person name="Tsuji J.M."/>
            <person name="Shaw N.A."/>
            <person name="Nagashima S."/>
            <person name="Venkiteswaran J."/>
            <person name="Schiff S.L."/>
            <person name="Hanada S."/>
            <person name="Tank M."/>
            <person name="Neufeld J.D."/>
        </authorList>
    </citation>
    <scope>NUCLEOTIDE SEQUENCE [LARGE SCALE GENOMIC DNA]</scope>
    <source>
        <strain evidence="7">L227-S17</strain>
    </source>
</reference>
<evidence type="ECO:0000256" key="3">
    <source>
        <dbReference type="ARBA" id="ARBA00022692"/>
    </source>
</evidence>
<feature type="transmembrane region" description="Helical" evidence="6">
    <location>
        <begin position="170"/>
        <end position="189"/>
    </location>
</feature>
<keyword evidence="10" id="KW-1185">Reference proteome</keyword>
<evidence type="ECO:0000256" key="2">
    <source>
        <dbReference type="ARBA" id="ARBA00022475"/>
    </source>
</evidence>
<dbReference type="PANTHER" id="PTHR40277:SF1">
    <property type="entry name" value="BLL5419 PROTEIN"/>
    <property type="match status" value="1"/>
</dbReference>
<feature type="transmembrane region" description="Helical" evidence="6">
    <location>
        <begin position="299"/>
        <end position="322"/>
    </location>
</feature>
<dbReference type="InterPro" id="IPR022791">
    <property type="entry name" value="L-PG_synthase/AglD"/>
</dbReference>
<evidence type="ECO:0000256" key="6">
    <source>
        <dbReference type="SAM" id="Phobius"/>
    </source>
</evidence>
<comment type="subcellular location">
    <subcellularLocation>
        <location evidence="1">Cell membrane</location>
        <topology evidence="1">Multi-pass membrane protein</topology>
    </subcellularLocation>
</comment>
<dbReference type="RefSeq" id="WP_341471064.1">
    <property type="nucleotide sequence ID" value="NZ_CP128400.1"/>
</dbReference>
<feature type="transmembrane region" description="Helical" evidence="6">
    <location>
        <begin position="26"/>
        <end position="45"/>
    </location>
</feature>
<keyword evidence="3 6" id="KW-0812">Transmembrane</keyword>
<dbReference type="NCBIfam" id="TIGR00374">
    <property type="entry name" value="flippase-like domain"/>
    <property type="match status" value="1"/>
</dbReference>
<evidence type="ECO:0000313" key="7">
    <source>
        <dbReference type="EMBL" id="NWJ47261.1"/>
    </source>
</evidence>
<dbReference type="Pfam" id="PF03706">
    <property type="entry name" value="LPG_synthase_TM"/>
    <property type="match status" value="1"/>
</dbReference>
<feature type="transmembrane region" description="Helical" evidence="6">
    <location>
        <begin position="258"/>
        <end position="278"/>
    </location>
</feature>
<gene>
    <name evidence="7" type="ORF">HXX08_15470</name>
    <name evidence="8" type="ORF">OZ401_002775</name>
</gene>
<evidence type="ECO:0000313" key="10">
    <source>
        <dbReference type="Proteomes" id="UP001431572"/>
    </source>
</evidence>
<dbReference type="GO" id="GO:0005886">
    <property type="term" value="C:plasma membrane"/>
    <property type="evidence" value="ECO:0007669"/>
    <property type="project" value="UniProtKB-SubCell"/>
</dbReference>